<proteinExistence type="predicted"/>
<organism evidence="2 3">
    <name type="scientific">[Clostridium] clostridioforme 90A8</name>
    <dbReference type="NCBI Taxonomy" id="999408"/>
    <lineage>
        <taxon>Bacteria</taxon>
        <taxon>Bacillati</taxon>
        <taxon>Bacillota</taxon>
        <taxon>Clostridia</taxon>
        <taxon>Lachnospirales</taxon>
        <taxon>Lachnospiraceae</taxon>
        <taxon>Enterocloster</taxon>
    </lineage>
</organism>
<dbReference type="AlphaFoldDB" id="A0A0E2H2Y5"/>
<dbReference type="Pfam" id="PF24032">
    <property type="entry name" value="YQBQ"/>
    <property type="match status" value="1"/>
</dbReference>
<reference evidence="2 3" key="1">
    <citation type="submission" date="2013-01" db="EMBL/GenBank/DDBJ databases">
        <title>The Genome Sequence of Clostridium clostridioforme 90A8.</title>
        <authorList>
            <consortium name="The Broad Institute Genome Sequencing Platform"/>
            <person name="Earl A."/>
            <person name="Ward D."/>
            <person name="Feldgarden M."/>
            <person name="Gevers D."/>
            <person name="Courvalin P."/>
            <person name="Lambert T."/>
            <person name="Walker B."/>
            <person name="Young S.K."/>
            <person name="Zeng Q."/>
            <person name="Gargeya S."/>
            <person name="Fitzgerald M."/>
            <person name="Haas B."/>
            <person name="Abouelleil A."/>
            <person name="Alvarado L."/>
            <person name="Arachchi H.M."/>
            <person name="Berlin A.M."/>
            <person name="Chapman S.B."/>
            <person name="Dewar J."/>
            <person name="Goldberg J."/>
            <person name="Griggs A."/>
            <person name="Gujja S."/>
            <person name="Hansen M."/>
            <person name="Howarth C."/>
            <person name="Imamovic A."/>
            <person name="Larimer J."/>
            <person name="McCowan C."/>
            <person name="Murphy C."/>
            <person name="Neiman D."/>
            <person name="Pearson M."/>
            <person name="Priest M."/>
            <person name="Roberts A."/>
            <person name="Saif S."/>
            <person name="Shea T."/>
            <person name="Sisk P."/>
            <person name="Sykes S."/>
            <person name="Wortman J."/>
            <person name="Nusbaum C."/>
            <person name="Birren B."/>
        </authorList>
    </citation>
    <scope>NUCLEOTIDE SEQUENCE [LARGE SCALE GENOMIC DNA]</scope>
    <source>
        <strain evidence="2 3">90A8</strain>
    </source>
</reference>
<gene>
    <name evidence="2" type="ORF">HMPREF1090_05066</name>
</gene>
<dbReference type="Proteomes" id="UP000013085">
    <property type="component" value="Unassembled WGS sequence"/>
</dbReference>
<evidence type="ECO:0000313" key="2">
    <source>
        <dbReference type="EMBL" id="ENZ08073.1"/>
    </source>
</evidence>
<feature type="domain" description="YqbQ/XkdQ" evidence="1">
    <location>
        <begin position="29"/>
        <end position="321"/>
    </location>
</feature>
<name>A0A0E2H2Y5_9FIRM</name>
<dbReference type="EMBL" id="AGYR01000064">
    <property type="protein sequence ID" value="ENZ08073.1"/>
    <property type="molecule type" value="Genomic_DNA"/>
</dbReference>
<dbReference type="PATRIC" id="fig|999408.3.peg.5452"/>
<evidence type="ECO:0000313" key="3">
    <source>
        <dbReference type="Proteomes" id="UP000013085"/>
    </source>
</evidence>
<dbReference type="SUPFAM" id="SSF69279">
    <property type="entry name" value="Phage tail proteins"/>
    <property type="match status" value="1"/>
</dbReference>
<comment type="caution">
    <text evidence="2">The sequence shown here is derived from an EMBL/GenBank/DDBJ whole genome shotgun (WGS) entry which is preliminary data.</text>
</comment>
<accession>A0A0E2H2Y5</accession>
<dbReference type="HOGENOM" id="CLU_060297_1_0_9"/>
<evidence type="ECO:0000259" key="1">
    <source>
        <dbReference type="Pfam" id="PF24032"/>
    </source>
</evidence>
<protein>
    <recommendedName>
        <fullName evidence="1">YqbQ/XkdQ domain-containing protein</fullName>
    </recommendedName>
</protein>
<sequence length="333" mass="37306">MRVQTVGPAPGGATQTTITEYANIIESAELTTNRFDSPAKLVFSCVDAPLISEGSSVELTVDGIRMFKGYVFTITENQLGESEYTAYDQLRYLKANASYTFINMTLAQIIQQIAADFGLTVGKMEDTGYVFPCLIKENESCLDIIFGALSETIIQTGKIYNFYDNAGALTLVEAKDMFVTTVVGDRSLATEYTYSRDIDSDTYNRVKLVRPNSETGKADTYIYEDTETISKWGLLQYYDEVDENLNEAQIDQMCKQYLQYYNRVVQTLTMDNVIGVPGIRAGTIVPVRISRIQDLSMSRLVLTEKVVHSFEADDHVMSIEFKDFQQLGGINIV</sequence>
<dbReference type="InterPro" id="IPR056937">
    <property type="entry name" value="YqbQ/XkdQ"/>
</dbReference>